<organism evidence="3 4">
    <name type="scientific">Stylophora pistillata</name>
    <name type="common">Smooth cauliflower coral</name>
    <dbReference type="NCBI Taxonomy" id="50429"/>
    <lineage>
        <taxon>Eukaryota</taxon>
        <taxon>Metazoa</taxon>
        <taxon>Cnidaria</taxon>
        <taxon>Anthozoa</taxon>
        <taxon>Hexacorallia</taxon>
        <taxon>Scleractinia</taxon>
        <taxon>Astrocoeniina</taxon>
        <taxon>Pocilloporidae</taxon>
        <taxon>Stylophora</taxon>
    </lineage>
</organism>
<keyword evidence="4" id="KW-1185">Reference proteome</keyword>
<dbReference type="AlphaFoldDB" id="A0A2B4QZ98"/>
<protein>
    <recommendedName>
        <fullName evidence="5">SEA domain-containing protein</fullName>
    </recommendedName>
</protein>
<reference evidence="4" key="1">
    <citation type="journal article" date="2017" name="bioRxiv">
        <title>Comparative analysis of the genomes of Stylophora pistillata and Acropora digitifera provides evidence for extensive differences between species of corals.</title>
        <authorList>
            <person name="Voolstra C.R."/>
            <person name="Li Y."/>
            <person name="Liew Y.J."/>
            <person name="Baumgarten S."/>
            <person name="Zoccola D."/>
            <person name="Flot J.-F."/>
            <person name="Tambutte S."/>
            <person name="Allemand D."/>
            <person name="Aranda M."/>
        </authorList>
    </citation>
    <scope>NUCLEOTIDE SEQUENCE [LARGE SCALE GENOMIC DNA]</scope>
</reference>
<feature type="compositionally biased region" description="Basic and acidic residues" evidence="1">
    <location>
        <begin position="130"/>
        <end position="139"/>
    </location>
</feature>
<name>A0A2B4QZ98_STYPI</name>
<feature type="region of interest" description="Disordered" evidence="1">
    <location>
        <begin position="526"/>
        <end position="546"/>
    </location>
</feature>
<evidence type="ECO:0000256" key="2">
    <source>
        <dbReference type="SAM" id="Phobius"/>
    </source>
</evidence>
<keyword evidence="2" id="KW-0472">Membrane</keyword>
<comment type="caution">
    <text evidence="3">The sequence shown here is derived from an EMBL/GenBank/DDBJ whole genome shotgun (WGS) entry which is preliminary data.</text>
</comment>
<sequence length="563" mass="64278">MRNRLLKKALTHERRVIEDLRHQKQLQQEERRETLSIVAASSTDELTTMLDNKKEVKKYQSRSFSIGTSRSAERLLELLKDPDYVNTGTGNRAEQNSSATFSEPATVPSVISNVSACERGHSTSSSCRDNITKSGDHTHPSKVSFAMTKPLIFISPPKENTESTPNEDWPQDEETKKIVDETEFTKSKHTPAILHQVQAFEQGTLNTSDEEENDKNKLMRNEPRKLRHISLNATASQKMKTSEERRRRENEIRPLGGVIKVTWNKTILNKKSMQYKTMSLAVRSLLNKDLKNVKGVTDIKVETFLKIHGERGTFCKFEFESDVGKESVEEKLNHSLEIGMEKALISYRRLNMSLLLPGVEWKDPFADHNRSEYRNITKAIEDALNDFYQDTDNVVDFEVVSLAKANDRWTSAKVEYFLLVSSAFNATRKDLQDTLSAFTKSDTYGKTFPDAKRKKELKETDTESIKKDKDNQKSILTVSLIVVAAMTICAVMIVFLIVVIRQNWKYIKEHAPEVLFELYRKRRNGTKPKIPEKAQEETKTTAAGSEDCIVELHSFDNPVSSES</sequence>
<accession>A0A2B4QZ98</accession>
<gene>
    <name evidence="3" type="ORF">AWC38_SpisGene24692</name>
</gene>
<dbReference type="OrthoDB" id="10412676at2759"/>
<evidence type="ECO:0000313" key="4">
    <source>
        <dbReference type="Proteomes" id="UP000225706"/>
    </source>
</evidence>
<feature type="region of interest" description="Disordered" evidence="1">
    <location>
        <begin position="122"/>
        <end position="142"/>
    </location>
</feature>
<evidence type="ECO:0000256" key="1">
    <source>
        <dbReference type="SAM" id="MobiDB-lite"/>
    </source>
</evidence>
<dbReference type="EMBL" id="LSMT01002290">
    <property type="protein sequence ID" value="PFX11534.1"/>
    <property type="molecule type" value="Genomic_DNA"/>
</dbReference>
<evidence type="ECO:0008006" key="5">
    <source>
        <dbReference type="Google" id="ProtNLM"/>
    </source>
</evidence>
<dbReference type="Proteomes" id="UP000225706">
    <property type="component" value="Unassembled WGS sequence"/>
</dbReference>
<feature type="region of interest" description="Disordered" evidence="1">
    <location>
        <begin position="86"/>
        <end position="105"/>
    </location>
</feature>
<proteinExistence type="predicted"/>
<keyword evidence="2" id="KW-1133">Transmembrane helix</keyword>
<feature type="compositionally biased region" description="Basic and acidic residues" evidence="1">
    <location>
        <begin position="529"/>
        <end position="539"/>
    </location>
</feature>
<evidence type="ECO:0000313" key="3">
    <source>
        <dbReference type="EMBL" id="PFX11534.1"/>
    </source>
</evidence>
<keyword evidence="2" id="KW-0812">Transmembrane</keyword>
<feature type="transmembrane region" description="Helical" evidence="2">
    <location>
        <begin position="475"/>
        <end position="500"/>
    </location>
</feature>